<gene>
    <name evidence="3" type="ORF">BDN70DRAFT_870662</name>
</gene>
<comment type="caution">
    <text evidence="3">The sequence shown here is derived from an EMBL/GenBank/DDBJ whole genome shotgun (WGS) entry which is preliminary data.</text>
</comment>
<keyword evidence="4" id="KW-1185">Reference proteome</keyword>
<keyword evidence="2" id="KW-0472">Membrane</keyword>
<evidence type="ECO:0000313" key="3">
    <source>
        <dbReference type="EMBL" id="KAF9485784.1"/>
    </source>
</evidence>
<keyword evidence="2" id="KW-1133">Transmembrane helix</keyword>
<dbReference type="Proteomes" id="UP000807469">
    <property type="component" value="Unassembled WGS sequence"/>
</dbReference>
<feature type="transmembrane region" description="Helical" evidence="2">
    <location>
        <begin position="53"/>
        <end position="72"/>
    </location>
</feature>
<evidence type="ECO:0000313" key="4">
    <source>
        <dbReference type="Proteomes" id="UP000807469"/>
    </source>
</evidence>
<dbReference type="AlphaFoldDB" id="A0A9P6D6P1"/>
<keyword evidence="2" id="KW-0812">Transmembrane</keyword>
<feature type="region of interest" description="Disordered" evidence="1">
    <location>
        <begin position="1"/>
        <end position="46"/>
    </location>
</feature>
<evidence type="ECO:0000256" key="1">
    <source>
        <dbReference type="SAM" id="MobiDB-lite"/>
    </source>
</evidence>
<evidence type="ECO:0000256" key="2">
    <source>
        <dbReference type="SAM" id="Phobius"/>
    </source>
</evidence>
<dbReference type="EMBL" id="MU155133">
    <property type="protein sequence ID" value="KAF9485784.1"/>
    <property type="molecule type" value="Genomic_DNA"/>
</dbReference>
<proteinExistence type="predicted"/>
<accession>A0A9P6D6P1</accession>
<protein>
    <submittedName>
        <fullName evidence="3">Uncharacterized protein</fullName>
    </submittedName>
</protein>
<dbReference type="OrthoDB" id="3261439at2759"/>
<reference evidence="3" key="1">
    <citation type="submission" date="2020-11" db="EMBL/GenBank/DDBJ databases">
        <authorList>
            <consortium name="DOE Joint Genome Institute"/>
            <person name="Ahrendt S."/>
            <person name="Riley R."/>
            <person name="Andreopoulos W."/>
            <person name="Labutti K."/>
            <person name="Pangilinan J."/>
            <person name="Ruiz-Duenas F.J."/>
            <person name="Barrasa J.M."/>
            <person name="Sanchez-Garcia M."/>
            <person name="Camarero S."/>
            <person name="Miyauchi S."/>
            <person name="Serrano A."/>
            <person name="Linde D."/>
            <person name="Babiker R."/>
            <person name="Drula E."/>
            <person name="Ayuso-Fernandez I."/>
            <person name="Pacheco R."/>
            <person name="Padilla G."/>
            <person name="Ferreira P."/>
            <person name="Barriuso J."/>
            <person name="Kellner H."/>
            <person name="Castanera R."/>
            <person name="Alfaro M."/>
            <person name="Ramirez L."/>
            <person name="Pisabarro A.G."/>
            <person name="Kuo A."/>
            <person name="Tritt A."/>
            <person name="Lipzen A."/>
            <person name="He G."/>
            <person name="Yan M."/>
            <person name="Ng V."/>
            <person name="Cullen D."/>
            <person name="Martin F."/>
            <person name="Rosso M.-N."/>
            <person name="Henrissat B."/>
            <person name="Hibbett D."/>
            <person name="Martinez A.T."/>
            <person name="Grigoriev I.V."/>
        </authorList>
    </citation>
    <scope>NUCLEOTIDE SEQUENCE</scope>
    <source>
        <strain evidence="3">CIRM-BRFM 674</strain>
    </source>
</reference>
<organism evidence="3 4">
    <name type="scientific">Pholiota conissans</name>
    <dbReference type="NCBI Taxonomy" id="109636"/>
    <lineage>
        <taxon>Eukaryota</taxon>
        <taxon>Fungi</taxon>
        <taxon>Dikarya</taxon>
        <taxon>Basidiomycota</taxon>
        <taxon>Agaricomycotina</taxon>
        <taxon>Agaricomycetes</taxon>
        <taxon>Agaricomycetidae</taxon>
        <taxon>Agaricales</taxon>
        <taxon>Agaricineae</taxon>
        <taxon>Strophariaceae</taxon>
        <taxon>Pholiota</taxon>
    </lineage>
</organism>
<name>A0A9P6D6P1_9AGAR</name>
<sequence>MEATAKTSQPQAATQMKVMSVPEGNTQTQQQIHEQHQHQHKASRIRGGGAGKVRFLAFVSITSLQMLSFYVIDNGAS</sequence>
<feature type="compositionally biased region" description="Polar residues" evidence="1">
    <location>
        <begin position="1"/>
        <end position="14"/>
    </location>
</feature>